<dbReference type="PANTHER" id="PTHR12951">
    <property type="entry name" value="RETINAL PROTEIN 4"/>
    <property type="match status" value="1"/>
</dbReference>
<evidence type="ECO:0000256" key="2">
    <source>
        <dbReference type="ARBA" id="ARBA00022448"/>
    </source>
</evidence>
<keyword evidence="4" id="KW-0653">Protein transport</keyword>
<organism evidence="8 9">
    <name type="scientific">Pogona vitticeps</name>
    <name type="common">central bearded dragon</name>
    <dbReference type="NCBI Taxonomy" id="103695"/>
    <lineage>
        <taxon>Eukaryota</taxon>
        <taxon>Metazoa</taxon>
        <taxon>Chordata</taxon>
        <taxon>Craniata</taxon>
        <taxon>Vertebrata</taxon>
        <taxon>Euteleostomi</taxon>
        <taxon>Lepidosauria</taxon>
        <taxon>Squamata</taxon>
        <taxon>Bifurcata</taxon>
        <taxon>Unidentata</taxon>
        <taxon>Episquamata</taxon>
        <taxon>Toxicofera</taxon>
        <taxon>Iguania</taxon>
        <taxon>Acrodonta</taxon>
        <taxon>Agamidae</taxon>
        <taxon>Amphibolurinae</taxon>
        <taxon>Pogona</taxon>
    </lineage>
</organism>
<keyword evidence="8" id="KW-1185">Reference proteome</keyword>
<evidence type="ECO:0000256" key="6">
    <source>
        <dbReference type="SAM" id="MobiDB-lite"/>
    </source>
</evidence>
<proteinExistence type="inferred from homology"/>
<dbReference type="Proteomes" id="UP001652642">
    <property type="component" value="Chromosome 14"/>
</dbReference>
<feature type="region of interest" description="Disordered" evidence="6">
    <location>
        <begin position="1"/>
        <end position="33"/>
    </location>
</feature>
<evidence type="ECO:0000313" key="9">
    <source>
        <dbReference type="RefSeq" id="XP_072839498.1"/>
    </source>
</evidence>
<keyword evidence="3" id="KW-0970">Cilium biogenesis/degradation</keyword>
<evidence type="ECO:0000259" key="7">
    <source>
        <dbReference type="Pfam" id="PF05351"/>
    </source>
</evidence>
<evidence type="ECO:0000256" key="5">
    <source>
        <dbReference type="ARBA" id="ARBA00023121"/>
    </source>
</evidence>
<dbReference type="SUPFAM" id="SSF81296">
    <property type="entry name" value="E set domains"/>
    <property type="match status" value="1"/>
</dbReference>
<dbReference type="RefSeq" id="XP_072839498.1">
    <property type="nucleotide sequence ID" value="XM_072983397.1"/>
</dbReference>
<dbReference type="InterPro" id="IPR008015">
    <property type="entry name" value="PDED_dom"/>
</dbReference>
<dbReference type="Gene3D" id="2.70.50.40">
    <property type="entry name" value="GMP phosphodiesterase, delta subunit"/>
    <property type="match status" value="1"/>
</dbReference>
<evidence type="ECO:0000256" key="4">
    <source>
        <dbReference type="ARBA" id="ARBA00022927"/>
    </source>
</evidence>
<name>A0ABM5F272_9SAUR</name>
<dbReference type="Pfam" id="PF05351">
    <property type="entry name" value="GMP_PDE_delta"/>
    <property type="match status" value="1"/>
</dbReference>
<accession>A0ABM5F272</accession>
<dbReference type="PANTHER" id="PTHR12951:SF3">
    <property type="entry name" value="PROTEIN UNC-119 HOMOLOG B"/>
    <property type="match status" value="1"/>
</dbReference>
<comment type="similarity">
    <text evidence="1">Belongs to the PDE6D/unc-119 family.</text>
</comment>
<keyword evidence="5" id="KW-0446">Lipid-binding</keyword>
<dbReference type="InterPro" id="IPR037036">
    <property type="entry name" value="PDED_dom_sf"/>
</dbReference>
<gene>
    <name evidence="9" type="primary">UNC119B</name>
</gene>
<evidence type="ECO:0000256" key="3">
    <source>
        <dbReference type="ARBA" id="ARBA00022794"/>
    </source>
</evidence>
<feature type="domain" description="GMP phosphodiesterase delta subunit" evidence="7">
    <location>
        <begin position="82"/>
        <end position="240"/>
    </location>
</feature>
<dbReference type="GeneID" id="110081940"/>
<keyword evidence="2" id="KW-0813">Transport</keyword>
<reference evidence="9" key="1">
    <citation type="submission" date="2025-08" db="UniProtKB">
        <authorList>
            <consortium name="RefSeq"/>
        </authorList>
    </citation>
    <scope>IDENTIFICATION</scope>
</reference>
<evidence type="ECO:0000313" key="8">
    <source>
        <dbReference type="Proteomes" id="UP001652642"/>
    </source>
</evidence>
<dbReference type="InterPro" id="IPR014756">
    <property type="entry name" value="Ig_E-set"/>
</dbReference>
<sequence>MSGSKPRVAPAGAGGGALGRLRGRRASGDASPAAPAAAAAAGAPLRAVVPRTEAELLALETVRPEHVLGLSRVTENYLCRLEDNIYSIDFTKFKIRDLETGTVLFEIAKPSALDQEDDENEVGEVDASAGRFVRYQFTPAFLRLRTVGATVEFTVGDKPVSNFRMIERHYFQDRLLKNFDFDFGFCIPNSRNTCEHIYEFPQLSEDLIRLMIENPYETRSDSFYFVDNKLIMHNKADYAYNGGQ</sequence>
<dbReference type="InterPro" id="IPR051519">
    <property type="entry name" value="PDE6D_unc-119_myristoyl-bd"/>
</dbReference>
<protein>
    <submittedName>
        <fullName evidence="9">Protein unc-119 homolog B</fullName>
    </submittedName>
</protein>
<evidence type="ECO:0000256" key="1">
    <source>
        <dbReference type="ARBA" id="ARBA00008102"/>
    </source>
</evidence>